<dbReference type="KEGG" id="dmi:Desmer_0717"/>
<keyword evidence="2" id="KW-1185">Reference proteome</keyword>
<reference evidence="1 2" key="1">
    <citation type="journal article" date="2012" name="J. Bacteriol.">
        <title>Complete genome sequences of Desulfosporosinus orientis DSM765T, Desulfosporosinus youngiae DSM17734T, Desulfosporosinus meridiei DSM13257T, and Desulfosporosinus acidiphilus DSM22704T.</title>
        <authorList>
            <person name="Pester M."/>
            <person name="Brambilla E."/>
            <person name="Alazard D."/>
            <person name="Rattei T."/>
            <person name="Weinmaier T."/>
            <person name="Han J."/>
            <person name="Lucas S."/>
            <person name="Lapidus A."/>
            <person name="Cheng J.F."/>
            <person name="Goodwin L."/>
            <person name="Pitluck S."/>
            <person name="Peters L."/>
            <person name="Ovchinnikova G."/>
            <person name="Teshima H."/>
            <person name="Detter J.C."/>
            <person name="Han C.S."/>
            <person name="Tapia R."/>
            <person name="Land M.L."/>
            <person name="Hauser L."/>
            <person name="Kyrpides N.C."/>
            <person name="Ivanova N.N."/>
            <person name="Pagani I."/>
            <person name="Huntmann M."/>
            <person name="Wei C.L."/>
            <person name="Davenport K.W."/>
            <person name="Daligault H."/>
            <person name="Chain P.S."/>
            <person name="Chen A."/>
            <person name="Mavromatis K."/>
            <person name="Markowitz V."/>
            <person name="Szeto E."/>
            <person name="Mikhailova N."/>
            <person name="Pati A."/>
            <person name="Wagner M."/>
            <person name="Woyke T."/>
            <person name="Ollivier B."/>
            <person name="Klenk H.P."/>
            <person name="Spring S."/>
            <person name="Loy A."/>
        </authorList>
    </citation>
    <scope>NUCLEOTIDE SEQUENCE [LARGE SCALE GENOMIC DNA]</scope>
    <source>
        <strain evidence="2">ATCC BAA-275 / DSM 13257 / NCIMB 13706 / S10</strain>
    </source>
</reference>
<sequence>MANYNFKKKQLNYSEAELPKASAMVTRQVS</sequence>
<evidence type="ECO:0000313" key="1">
    <source>
        <dbReference type="EMBL" id="AFQ42749.1"/>
    </source>
</evidence>
<reference evidence="2" key="2">
    <citation type="submission" date="2012-08" db="EMBL/GenBank/DDBJ databases">
        <title>Finished genome of Desulfosporosinus meridiei DSM 13257.</title>
        <authorList>
            <person name="Huntemann M."/>
            <person name="Wei C.-L."/>
            <person name="Han J."/>
            <person name="Detter J.C."/>
            <person name="Han C."/>
            <person name="Davenport K."/>
            <person name="Daligault H."/>
            <person name="Erkkila T."/>
            <person name="Gu W."/>
            <person name="Munk A.C.C."/>
            <person name="Teshima H."/>
            <person name="Xu Y."/>
            <person name="Chain P."/>
            <person name="Tapia R."/>
            <person name="Chen A."/>
            <person name="Krypides N."/>
            <person name="Mavromatis K."/>
            <person name="Markowitz V."/>
            <person name="Szeto E."/>
            <person name="Ivanova N."/>
            <person name="Mikhailova N."/>
            <person name="Ovchinnikova G."/>
            <person name="Pagani I."/>
            <person name="Pati A."/>
            <person name="Goodwin L."/>
            <person name="Peters L."/>
            <person name="Pitluck S."/>
            <person name="Woyke T."/>
            <person name="Pester M."/>
            <person name="Spring S."/>
            <person name="Ollivier B."/>
            <person name="Rattei T."/>
            <person name="Klenk H.-P."/>
            <person name="Wagner M."/>
            <person name="Loy A."/>
        </authorList>
    </citation>
    <scope>NUCLEOTIDE SEQUENCE [LARGE SCALE GENOMIC DNA]</scope>
    <source>
        <strain evidence="2">ATCC BAA-275 / DSM 13257 / NCIMB 13706 / S10</strain>
    </source>
</reference>
<protein>
    <submittedName>
        <fullName evidence="1">Uncharacterized protein</fullName>
    </submittedName>
</protein>
<dbReference type="HOGENOM" id="CLU_3403173_0_0_9"/>
<name>J7IRD9_DESMD</name>
<organism evidence="1 2">
    <name type="scientific">Desulfosporosinus meridiei (strain ATCC BAA-275 / DSM 13257 / KCTC 12902 / NCIMB 13706 / S10)</name>
    <dbReference type="NCBI Taxonomy" id="768704"/>
    <lineage>
        <taxon>Bacteria</taxon>
        <taxon>Bacillati</taxon>
        <taxon>Bacillota</taxon>
        <taxon>Clostridia</taxon>
        <taxon>Eubacteriales</taxon>
        <taxon>Desulfitobacteriaceae</taxon>
        <taxon>Desulfosporosinus</taxon>
    </lineage>
</organism>
<evidence type="ECO:0000313" key="2">
    <source>
        <dbReference type="Proteomes" id="UP000005262"/>
    </source>
</evidence>
<dbReference type="STRING" id="768704.Desmer_0717"/>
<accession>J7IRD9</accession>
<proteinExistence type="predicted"/>
<dbReference type="Proteomes" id="UP000005262">
    <property type="component" value="Chromosome"/>
</dbReference>
<gene>
    <name evidence="1" type="ordered locus">Desmer_0717</name>
</gene>
<dbReference type="EMBL" id="CP003629">
    <property type="protein sequence ID" value="AFQ42749.1"/>
    <property type="molecule type" value="Genomic_DNA"/>
</dbReference>
<dbReference type="AlphaFoldDB" id="J7IRD9"/>